<sequence>MSVKDNFLAYLAFYGKDEPNGLTQAKYAQRAYAEYEEDGCLYFKMERHRSALGATYTRGLPMAAFATRIDKYQYDPKDNSTSVVESVEESLDFKSIDYDRLAEEMCFDFGFEFQDNAENGYILKEHLTGDSWIVSQDEDFKGCIDEILLLFDEYFEIILNTENIDKENAKKFVVNFKESASEYLREKIEMAWDDAEFEE</sequence>
<dbReference type="Proteomes" id="UP000009071">
    <property type="component" value="Chromosome"/>
</dbReference>
<name>C4XNN4_SOLM1</name>
<proteinExistence type="predicted"/>
<dbReference type="RefSeq" id="WP_015860216.1">
    <property type="nucleotide sequence ID" value="NC_012796.1"/>
</dbReference>
<organism evidence="1 2">
    <name type="scientific">Solidesulfovibrio magneticus (strain ATCC 700980 / DSM 13731 / RS-1)</name>
    <name type="common">Desulfovibrio magneticus</name>
    <dbReference type="NCBI Taxonomy" id="573370"/>
    <lineage>
        <taxon>Bacteria</taxon>
        <taxon>Pseudomonadati</taxon>
        <taxon>Thermodesulfobacteriota</taxon>
        <taxon>Desulfovibrionia</taxon>
        <taxon>Desulfovibrionales</taxon>
        <taxon>Desulfovibrionaceae</taxon>
        <taxon>Solidesulfovibrio</taxon>
    </lineage>
</organism>
<dbReference type="KEGG" id="dma:DMR_15180"/>
<reference evidence="1 2" key="1">
    <citation type="journal article" date="2009" name="Genome Res.">
        <title>Whole genome sequence of Desulfovibrio magneticus strain RS-1 revealed common gene clusters in magnetotactic bacteria.</title>
        <authorList>
            <person name="Nakazawa H."/>
            <person name="Arakaki A."/>
            <person name="Narita-Yamada S."/>
            <person name="Yashiro I."/>
            <person name="Jinno K."/>
            <person name="Aoki N."/>
            <person name="Tsuruyama A."/>
            <person name="Okamura Y."/>
            <person name="Tanikawa S."/>
            <person name="Fujita N."/>
            <person name="Takeyama H."/>
            <person name="Matsunaga T."/>
        </authorList>
    </citation>
    <scope>NUCLEOTIDE SEQUENCE [LARGE SCALE GENOMIC DNA]</scope>
    <source>
        <strain evidence="2">ATCC 700980 / DSM 13731 / RS-1</strain>
    </source>
</reference>
<dbReference type="EMBL" id="AP010904">
    <property type="protein sequence ID" value="BAH75009.1"/>
    <property type="molecule type" value="Genomic_DNA"/>
</dbReference>
<dbReference type="HOGENOM" id="CLU_1370262_0_0_7"/>
<accession>C4XNN4</accession>
<keyword evidence="2" id="KW-1185">Reference proteome</keyword>
<gene>
    <name evidence="1" type="ordered locus">DMR_15180</name>
</gene>
<evidence type="ECO:0000313" key="2">
    <source>
        <dbReference type="Proteomes" id="UP000009071"/>
    </source>
</evidence>
<evidence type="ECO:0000313" key="1">
    <source>
        <dbReference type="EMBL" id="BAH75009.1"/>
    </source>
</evidence>
<protein>
    <submittedName>
        <fullName evidence="1">Uncharacterized protein</fullName>
    </submittedName>
</protein>
<dbReference type="AlphaFoldDB" id="C4XNN4"/>